<keyword evidence="1 2" id="KW-0597">Phosphoprotein</keyword>
<comment type="caution">
    <text evidence="4">The sequence shown here is derived from an EMBL/GenBank/DDBJ whole genome shotgun (WGS) entry which is preliminary data.</text>
</comment>
<accession>A0A1F5C7S7</accession>
<evidence type="ECO:0000313" key="4">
    <source>
        <dbReference type="EMBL" id="OGD38902.1"/>
    </source>
</evidence>
<sequence>MKNKIKIVLVEDDQFLSKILILRLVEEGFDVVLADNGQDAAGVIKKENPNIVLLDLLLPKKNGFEVLEEIKLDAKINQIPVIILSNLGQQTDINKGLKLGAIDYLVKANFGIKDIVSKIKEHLAKI</sequence>
<dbReference type="AlphaFoldDB" id="A0A1F5C7S7"/>
<dbReference type="Pfam" id="PF00072">
    <property type="entry name" value="Response_reg"/>
    <property type="match status" value="1"/>
</dbReference>
<proteinExistence type="predicted"/>
<dbReference type="InterPro" id="IPR050595">
    <property type="entry name" value="Bact_response_regulator"/>
</dbReference>
<feature type="domain" description="Response regulatory" evidence="3">
    <location>
        <begin position="6"/>
        <end position="122"/>
    </location>
</feature>
<dbReference type="Gene3D" id="3.40.50.2300">
    <property type="match status" value="1"/>
</dbReference>
<dbReference type="EMBL" id="MEYQ01000025">
    <property type="protein sequence ID" value="OGD38902.1"/>
    <property type="molecule type" value="Genomic_DNA"/>
</dbReference>
<evidence type="ECO:0000259" key="3">
    <source>
        <dbReference type="PROSITE" id="PS50110"/>
    </source>
</evidence>
<evidence type="ECO:0000256" key="2">
    <source>
        <dbReference type="PROSITE-ProRule" id="PRU00169"/>
    </source>
</evidence>
<dbReference type="PROSITE" id="PS50110">
    <property type="entry name" value="RESPONSE_REGULATORY"/>
    <property type="match status" value="1"/>
</dbReference>
<dbReference type="InterPro" id="IPR001789">
    <property type="entry name" value="Sig_transdc_resp-reg_receiver"/>
</dbReference>
<evidence type="ECO:0000313" key="5">
    <source>
        <dbReference type="Proteomes" id="UP000177947"/>
    </source>
</evidence>
<name>A0A1F5C7S7_9BACT</name>
<dbReference type="PANTHER" id="PTHR44591">
    <property type="entry name" value="STRESS RESPONSE REGULATOR PROTEIN 1"/>
    <property type="match status" value="1"/>
</dbReference>
<dbReference type="CDD" id="cd17574">
    <property type="entry name" value="REC_OmpR"/>
    <property type="match status" value="1"/>
</dbReference>
<evidence type="ECO:0000256" key="1">
    <source>
        <dbReference type="ARBA" id="ARBA00022553"/>
    </source>
</evidence>
<gene>
    <name evidence="4" type="ORF">A2907_02265</name>
</gene>
<protein>
    <recommendedName>
        <fullName evidence="3">Response regulatory domain-containing protein</fullName>
    </recommendedName>
</protein>
<dbReference type="Proteomes" id="UP000177947">
    <property type="component" value="Unassembled WGS sequence"/>
</dbReference>
<dbReference type="SMART" id="SM00448">
    <property type="entry name" value="REC"/>
    <property type="match status" value="1"/>
</dbReference>
<feature type="modified residue" description="4-aspartylphosphate" evidence="2">
    <location>
        <position position="55"/>
    </location>
</feature>
<dbReference type="SUPFAM" id="SSF52172">
    <property type="entry name" value="CheY-like"/>
    <property type="match status" value="1"/>
</dbReference>
<reference evidence="4 5" key="1">
    <citation type="journal article" date="2016" name="Nat. Commun.">
        <title>Thousands of microbial genomes shed light on interconnected biogeochemical processes in an aquifer system.</title>
        <authorList>
            <person name="Anantharaman K."/>
            <person name="Brown C.T."/>
            <person name="Hug L.A."/>
            <person name="Sharon I."/>
            <person name="Castelle C.J."/>
            <person name="Probst A.J."/>
            <person name="Thomas B.C."/>
            <person name="Singh A."/>
            <person name="Wilkins M.J."/>
            <person name="Karaoz U."/>
            <person name="Brodie E.L."/>
            <person name="Williams K.H."/>
            <person name="Hubbard S.S."/>
            <person name="Banfield J.F."/>
        </authorList>
    </citation>
    <scope>NUCLEOTIDE SEQUENCE [LARGE SCALE GENOMIC DNA]</scope>
</reference>
<dbReference type="InterPro" id="IPR011006">
    <property type="entry name" value="CheY-like_superfamily"/>
</dbReference>
<dbReference type="GO" id="GO:0000160">
    <property type="term" value="P:phosphorelay signal transduction system"/>
    <property type="evidence" value="ECO:0007669"/>
    <property type="project" value="InterPro"/>
</dbReference>
<organism evidence="4 5">
    <name type="scientific">Candidatus Azambacteria bacterium RIFCSPLOWO2_01_FULL_37_9</name>
    <dbReference type="NCBI Taxonomy" id="1797297"/>
    <lineage>
        <taxon>Bacteria</taxon>
        <taxon>Candidatus Azamiibacteriota</taxon>
    </lineage>
</organism>
<dbReference type="PANTHER" id="PTHR44591:SF3">
    <property type="entry name" value="RESPONSE REGULATORY DOMAIN-CONTAINING PROTEIN"/>
    <property type="match status" value="1"/>
</dbReference>